<reference evidence="2" key="1">
    <citation type="submission" date="2023-07" db="EMBL/GenBank/DDBJ databases">
        <title>draft genome sequence of fig (Ficus carica).</title>
        <authorList>
            <person name="Takahashi T."/>
            <person name="Nishimura K."/>
        </authorList>
    </citation>
    <scope>NUCLEOTIDE SEQUENCE</scope>
</reference>
<dbReference type="PANTHER" id="PTHR31373">
    <property type="entry name" value="OS06G0652100 PROTEIN"/>
    <property type="match status" value="1"/>
</dbReference>
<keyword evidence="3" id="KW-1185">Reference proteome</keyword>
<dbReference type="AlphaFoldDB" id="A0AA88A9V9"/>
<dbReference type="InterPro" id="IPR058580">
    <property type="entry name" value="DUF2828"/>
</dbReference>
<accession>A0AA88A9V9</accession>
<sequence>MDLIVANYNSTTLPGRLPRGSTVGQSSTFLSSSNPCLDFFFQIVPNTTPSESVAEKLTNAWAHNPLTALKLICNLRGVSDTGKSDREGFFTAAIWLHDHHPESLALNVGVFAEFGSFQDLPEILYRLLEGPDVRKIQKEERLSRKGRGRSGIRWFRRGGGGVRKKKRVESSVMREIRIARAEERSKREKEEAKVLREEKIVAMAKKLIDRYGND</sequence>
<comment type="caution">
    <text evidence="2">The sequence shown here is derived from an EMBL/GenBank/DDBJ whole genome shotgun (WGS) entry which is preliminary data.</text>
</comment>
<dbReference type="EMBL" id="BTGU01000030">
    <property type="protein sequence ID" value="GMN49337.1"/>
    <property type="molecule type" value="Genomic_DNA"/>
</dbReference>
<dbReference type="InterPro" id="IPR011205">
    <property type="entry name" value="UCP015417_vWA"/>
</dbReference>
<feature type="domain" description="DUF2828" evidence="1">
    <location>
        <begin position="25"/>
        <end position="214"/>
    </location>
</feature>
<proteinExistence type="predicted"/>
<organism evidence="2 3">
    <name type="scientific">Ficus carica</name>
    <name type="common">Common fig</name>
    <dbReference type="NCBI Taxonomy" id="3494"/>
    <lineage>
        <taxon>Eukaryota</taxon>
        <taxon>Viridiplantae</taxon>
        <taxon>Streptophyta</taxon>
        <taxon>Embryophyta</taxon>
        <taxon>Tracheophyta</taxon>
        <taxon>Spermatophyta</taxon>
        <taxon>Magnoliopsida</taxon>
        <taxon>eudicotyledons</taxon>
        <taxon>Gunneridae</taxon>
        <taxon>Pentapetalae</taxon>
        <taxon>rosids</taxon>
        <taxon>fabids</taxon>
        <taxon>Rosales</taxon>
        <taxon>Moraceae</taxon>
        <taxon>Ficeae</taxon>
        <taxon>Ficus</taxon>
    </lineage>
</organism>
<dbReference type="Pfam" id="PF11443">
    <property type="entry name" value="DUF2828"/>
    <property type="match status" value="1"/>
</dbReference>
<evidence type="ECO:0000313" key="3">
    <source>
        <dbReference type="Proteomes" id="UP001187192"/>
    </source>
</evidence>
<evidence type="ECO:0000259" key="1">
    <source>
        <dbReference type="Pfam" id="PF11443"/>
    </source>
</evidence>
<dbReference type="PIRSF" id="PIRSF015417">
    <property type="entry name" value="T31B5_30_vWA"/>
    <property type="match status" value="1"/>
</dbReference>
<gene>
    <name evidence="2" type="ORF">TIFTF001_018508</name>
</gene>
<evidence type="ECO:0000313" key="2">
    <source>
        <dbReference type="EMBL" id="GMN49337.1"/>
    </source>
</evidence>
<name>A0AA88A9V9_FICCA</name>
<dbReference type="Proteomes" id="UP001187192">
    <property type="component" value="Unassembled WGS sequence"/>
</dbReference>
<dbReference type="PANTHER" id="PTHR31373:SF17">
    <property type="entry name" value="OS06G0652100 PROTEIN"/>
    <property type="match status" value="1"/>
</dbReference>
<protein>
    <recommendedName>
        <fullName evidence="1">DUF2828 domain-containing protein</fullName>
    </recommendedName>
</protein>